<dbReference type="GO" id="GO:0005886">
    <property type="term" value="C:plasma membrane"/>
    <property type="evidence" value="ECO:0007669"/>
    <property type="project" value="UniProtKB-SubCell"/>
</dbReference>
<keyword evidence="7 10" id="KW-0812">Transmembrane</keyword>
<dbReference type="Pfam" id="PF07963">
    <property type="entry name" value="N_methyl"/>
    <property type="match status" value="1"/>
</dbReference>
<keyword evidence="5" id="KW-0488">Methylation</keyword>
<gene>
    <name evidence="11" type="primary">xcpW</name>
    <name evidence="11" type="ORF">CI610_02446</name>
</gene>
<dbReference type="SUPFAM" id="SSF54523">
    <property type="entry name" value="Pili subunits"/>
    <property type="match status" value="1"/>
</dbReference>
<dbReference type="InterPro" id="IPR045584">
    <property type="entry name" value="Pilin-like"/>
</dbReference>
<name>A0A2H9T5Y3_9ZZZZ</name>
<dbReference type="NCBIfam" id="TIGR01711">
    <property type="entry name" value="gspJ"/>
    <property type="match status" value="1"/>
</dbReference>
<keyword evidence="8 10" id="KW-1133">Transmembrane helix</keyword>
<protein>
    <recommendedName>
        <fullName evidence="3">Type II secretion system protein J</fullName>
    </recommendedName>
</protein>
<reference evidence="11" key="1">
    <citation type="journal article" date="2017" name="Appl. Environ. Microbiol.">
        <title>Molecular characterization of an Endozoicomonas-like organism causing infection in king scallop Pecten maximus L.</title>
        <authorList>
            <person name="Cano I."/>
            <person name="van Aerle R."/>
            <person name="Ross S."/>
            <person name="Verner-Jeffreys D.W."/>
            <person name="Paley R.K."/>
            <person name="Rimmer G."/>
            <person name="Ryder D."/>
            <person name="Hooper P."/>
            <person name="Stone D."/>
            <person name="Feist S.W."/>
        </authorList>
    </citation>
    <scope>NUCLEOTIDE SEQUENCE</scope>
</reference>
<proteinExistence type="inferred from homology"/>
<keyword evidence="4" id="KW-1003">Cell membrane</keyword>
<dbReference type="InterPro" id="IPR010055">
    <property type="entry name" value="T2SS_protein-GspJ"/>
</dbReference>
<dbReference type="EMBL" id="NSIT01000152">
    <property type="protein sequence ID" value="PJE78614.1"/>
    <property type="molecule type" value="Genomic_DNA"/>
</dbReference>
<organism evidence="11">
    <name type="scientific">invertebrate metagenome</name>
    <dbReference type="NCBI Taxonomy" id="1711999"/>
    <lineage>
        <taxon>unclassified sequences</taxon>
        <taxon>metagenomes</taxon>
        <taxon>organismal metagenomes</taxon>
    </lineage>
</organism>
<keyword evidence="9 10" id="KW-0472">Membrane</keyword>
<evidence type="ECO:0000256" key="8">
    <source>
        <dbReference type="ARBA" id="ARBA00022989"/>
    </source>
</evidence>
<comment type="similarity">
    <text evidence="2">Belongs to the GSP J family.</text>
</comment>
<evidence type="ECO:0000256" key="9">
    <source>
        <dbReference type="ARBA" id="ARBA00023136"/>
    </source>
</evidence>
<evidence type="ECO:0000256" key="3">
    <source>
        <dbReference type="ARBA" id="ARBA00021539"/>
    </source>
</evidence>
<evidence type="ECO:0000313" key="11">
    <source>
        <dbReference type="EMBL" id="PJE78614.1"/>
    </source>
</evidence>
<dbReference type="PROSITE" id="PS00409">
    <property type="entry name" value="PROKAR_NTER_METHYL"/>
    <property type="match status" value="1"/>
</dbReference>
<sequence>MNKGFTLVELLIAIALFSIISLAAYKLFQSVNQAREASVEILEELDEMQRTMILLEKDTLQMLSRPIRNEFGDKEPAVQSPGIQGELVVFTRSGWRNPLNATRSTLQRVTYSLEQGQLIRYFWLKLDRAPKGKVFRQVLLNQVNDMQWRFLNNKKQWVDTWPPAPKYTENNEENRKSIMTDHTFTIMPQAIEITLDHAIYGIQQIISPLVTFKSSDNEDYVPKKDKRRSSFFERRDYEDN</sequence>
<comment type="caution">
    <text evidence="11">The sequence shown here is derived from an EMBL/GenBank/DDBJ whole genome shotgun (WGS) entry which is preliminary data.</text>
</comment>
<evidence type="ECO:0000256" key="2">
    <source>
        <dbReference type="ARBA" id="ARBA00011084"/>
    </source>
</evidence>
<dbReference type="GO" id="GO:0015627">
    <property type="term" value="C:type II protein secretion system complex"/>
    <property type="evidence" value="ECO:0007669"/>
    <property type="project" value="InterPro"/>
</dbReference>
<dbReference type="Pfam" id="PF11612">
    <property type="entry name" value="T2SSJ"/>
    <property type="match status" value="1"/>
</dbReference>
<dbReference type="Gene3D" id="2.10.70.20">
    <property type="entry name" value="gspk-gspi-gspj complex like domains"/>
    <property type="match status" value="1"/>
</dbReference>
<dbReference type="AlphaFoldDB" id="A0A2H9T5Y3"/>
<dbReference type="GO" id="GO:0015628">
    <property type="term" value="P:protein secretion by the type II secretion system"/>
    <property type="evidence" value="ECO:0007669"/>
    <property type="project" value="InterPro"/>
</dbReference>
<dbReference type="PANTHER" id="PTHR39583">
    <property type="entry name" value="TYPE II SECRETION SYSTEM PROTEIN J-RELATED"/>
    <property type="match status" value="1"/>
</dbReference>
<dbReference type="Gene3D" id="3.10.610.10">
    <property type="entry name" value="GSPII I/J protein-like"/>
    <property type="match status" value="1"/>
</dbReference>
<evidence type="ECO:0000256" key="10">
    <source>
        <dbReference type="SAM" id="Phobius"/>
    </source>
</evidence>
<evidence type="ECO:0000256" key="4">
    <source>
        <dbReference type="ARBA" id="ARBA00022475"/>
    </source>
</evidence>
<dbReference type="InterPro" id="IPR012902">
    <property type="entry name" value="N_methyl_site"/>
</dbReference>
<comment type="subcellular location">
    <subcellularLocation>
        <location evidence="1">Cell inner membrane</location>
        <topology evidence="1">Single-pass membrane protein</topology>
    </subcellularLocation>
</comment>
<dbReference type="InterPro" id="IPR051621">
    <property type="entry name" value="T2SS_protein_J"/>
</dbReference>
<accession>A0A2H9T5Y3</accession>
<evidence type="ECO:0000256" key="5">
    <source>
        <dbReference type="ARBA" id="ARBA00022481"/>
    </source>
</evidence>
<keyword evidence="6" id="KW-0997">Cell inner membrane</keyword>
<evidence type="ECO:0000256" key="7">
    <source>
        <dbReference type="ARBA" id="ARBA00022692"/>
    </source>
</evidence>
<feature type="transmembrane region" description="Helical" evidence="10">
    <location>
        <begin position="7"/>
        <end position="28"/>
    </location>
</feature>
<dbReference type="NCBIfam" id="TIGR02532">
    <property type="entry name" value="IV_pilin_GFxxxE"/>
    <property type="match status" value="1"/>
</dbReference>
<evidence type="ECO:0000256" key="6">
    <source>
        <dbReference type="ARBA" id="ARBA00022519"/>
    </source>
</evidence>
<evidence type="ECO:0000256" key="1">
    <source>
        <dbReference type="ARBA" id="ARBA00004377"/>
    </source>
</evidence>
<dbReference type="PANTHER" id="PTHR39583:SF2">
    <property type="entry name" value="TYPE II SECRETION SYSTEM PROTEIN J"/>
    <property type="match status" value="1"/>
</dbReference>